<name>X1QL13_9ZZZZ</name>
<reference evidence="2" key="1">
    <citation type="journal article" date="2014" name="Front. Microbiol.">
        <title>High frequency of phylogenetically diverse reductive dehalogenase-homologous genes in deep subseafloor sedimentary metagenomes.</title>
        <authorList>
            <person name="Kawai M."/>
            <person name="Futagami T."/>
            <person name="Toyoda A."/>
            <person name="Takaki Y."/>
            <person name="Nishi S."/>
            <person name="Hori S."/>
            <person name="Arai W."/>
            <person name="Tsubouchi T."/>
            <person name="Morono Y."/>
            <person name="Uchiyama I."/>
            <person name="Ito T."/>
            <person name="Fujiyama A."/>
            <person name="Inagaki F."/>
            <person name="Takami H."/>
        </authorList>
    </citation>
    <scope>NUCLEOTIDE SEQUENCE</scope>
    <source>
        <strain evidence="2">Expedition CK06-06</strain>
    </source>
</reference>
<proteinExistence type="predicted"/>
<comment type="caution">
    <text evidence="2">The sequence shown here is derived from an EMBL/GenBank/DDBJ whole genome shotgun (WGS) entry which is preliminary data.</text>
</comment>
<organism evidence="2">
    <name type="scientific">marine sediment metagenome</name>
    <dbReference type="NCBI Taxonomy" id="412755"/>
    <lineage>
        <taxon>unclassified sequences</taxon>
        <taxon>metagenomes</taxon>
        <taxon>ecological metagenomes</taxon>
    </lineage>
</organism>
<feature type="compositionally biased region" description="Basic and acidic residues" evidence="1">
    <location>
        <begin position="17"/>
        <end position="28"/>
    </location>
</feature>
<dbReference type="EMBL" id="BARV01033936">
    <property type="protein sequence ID" value="GAI55461.1"/>
    <property type="molecule type" value="Genomic_DNA"/>
</dbReference>
<feature type="non-terminal residue" evidence="2">
    <location>
        <position position="105"/>
    </location>
</feature>
<sequence length="105" mass="12084">MARKGPLYPHVPKSQIKKSEHYSETKPTREDVSVNSWVERDRLGIWITDNRTDKTIIEWWDGAARQMFDDGFFKEATFTRSGELGGAPFIDSVLDYAEENGFLAK</sequence>
<dbReference type="AlphaFoldDB" id="X1QL13"/>
<gene>
    <name evidence="2" type="ORF">S06H3_53247</name>
</gene>
<accession>X1QL13</accession>
<feature type="region of interest" description="Disordered" evidence="1">
    <location>
        <begin position="1"/>
        <end position="28"/>
    </location>
</feature>
<protein>
    <submittedName>
        <fullName evidence="2">Uncharacterized protein</fullName>
    </submittedName>
</protein>
<evidence type="ECO:0000256" key="1">
    <source>
        <dbReference type="SAM" id="MobiDB-lite"/>
    </source>
</evidence>
<evidence type="ECO:0000313" key="2">
    <source>
        <dbReference type="EMBL" id="GAI55461.1"/>
    </source>
</evidence>